<dbReference type="Pfam" id="PF07714">
    <property type="entry name" value="PK_Tyr_Ser-Thr"/>
    <property type="match status" value="1"/>
</dbReference>
<dbReference type="Pfam" id="PF00069">
    <property type="entry name" value="Pkinase"/>
    <property type="match status" value="1"/>
</dbReference>
<dbReference type="PANTHER" id="PTHR44329">
    <property type="entry name" value="SERINE/THREONINE-PROTEIN KINASE TNNI3K-RELATED"/>
    <property type="match status" value="1"/>
</dbReference>
<dbReference type="Gene3D" id="1.10.510.10">
    <property type="entry name" value="Transferase(Phosphotransferase) domain 1"/>
    <property type="match status" value="2"/>
</dbReference>
<dbReference type="InterPro" id="IPR000719">
    <property type="entry name" value="Prot_kinase_dom"/>
</dbReference>
<dbReference type="AlphaFoldDB" id="A0A2Z6RK89"/>
<evidence type="ECO:0000313" key="3">
    <source>
        <dbReference type="EMBL" id="GBB98544.1"/>
    </source>
</evidence>
<dbReference type="EMBL" id="BEXD01002513">
    <property type="protein sequence ID" value="GBB98544.1"/>
    <property type="molecule type" value="Genomic_DNA"/>
</dbReference>
<feature type="domain" description="Protein kinase" evidence="2">
    <location>
        <begin position="787"/>
        <end position="1075"/>
    </location>
</feature>
<gene>
    <name evidence="3" type="ORF">RclHR1_03260002</name>
</gene>
<dbReference type="Proteomes" id="UP000247702">
    <property type="component" value="Unassembled WGS sequence"/>
</dbReference>
<feature type="region of interest" description="Disordered" evidence="1">
    <location>
        <begin position="575"/>
        <end position="597"/>
    </location>
</feature>
<name>A0A2Z6RK89_9GLOM</name>
<reference evidence="3 4" key="1">
    <citation type="submission" date="2017-11" db="EMBL/GenBank/DDBJ databases">
        <title>The genome of Rhizophagus clarus HR1 reveals common genetic basis of auxotrophy among arbuscular mycorrhizal fungi.</title>
        <authorList>
            <person name="Kobayashi Y."/>
        </authorList>
    </citation>
    <scope>NUCLEOTIDE SEQUENCE [LARGE SCALE GENOMIC DNA]</scope>
    <source>
        <strain evidence="3 4">HR1</strain>
    </source>
</reference>
<dbReference type="InterPro" id="IPR051681">
    <property type="entry name" value="Ser/Thr_Kinases-Pseudokinases"/>
</dbReference>
<dbReference type="GO" id="GO:0005524">
    <property type="term" value="F:ATP binding"/>
    <property type="evidence" value="ECO:0007669"/>
    <property type="project" value="InterPro"/>
</dbReference>
<comment type="caution">
    <text evidence="3">The sequence shown here is derived from an EMBL/GenBank/DDBJ whole genome shotgun (WGS) entry which is preliminary data.</text>
</comment>
<dbReference type="InterPro" id="IPR001245">
    <property type="entry name" value="Ser-Thr/Tyr_kinase_cat_dom"/>
</dbReference>
<dbReference type="SUPFAM" id="SSF56112">
    <property type="entry name" value="Protein kinase-like (PK-like)"/>
    <property type="match status" value="2"/>
</dbReference>
<proteinExistence type="predicted"/>
<dbReference type="InterPro" id="IPR011009">
    <property type="entry name" value="Kinase-like_dom_sf"/>
</dbReference>
<sequence length="1093" mass="127181">MYNNLRDKLEGKVEERYEIIRNFRYGRELNVYKAYKVNNDKSRIPYVIKSYKTREAFEIESQMLETLKDVKNVMQMIDVYPQQTIIVCECALYDLETFLSHQDYSQRHKEEGDIIKDIVSGLLELQKHNIVHTELAPKNVMYFQEKDGYTERWKLIDFDSACIADRDCVKIVTNYSAPEIIRAYKNGTEIKANFAMDMFSFGLVLYFLEKGQHYWDGESEVAKEEMISTKHLLIDVHDPSACFIIKELLSKTILSRMTLQKFMQSSYYTRESENNNAYGTILGDQILEEPANFVNNEYVEYDSDYLCGTNDVEFRLYQQKTFKTFLENYHHEMKKSLEIMGSKIDNCTKAVEGLTTKIPQWVSNKVLKIAKSLTSIRLVKVKNEKVPRVFVMVPDKKDWKKPASWISSKPFRLLFVCEHKGQWHIPEQTGYKVLQVPQFIKKYGPWISLCLTALFGTMGIMAPNMFHIFPSSIVKILSAVFNHDNPNFMQHIQEIIDTIDIGGKTIADEHPKFNPLNKEHDIPYQTINATGLRELKKFLDTHESEDRFGGLVQCIEEETGEILWLCENHRDGYRARQTESEAPSSSREYSPRDSSNQYQKNIILPQKISTSIPPVSSSPVEPVFISPKIPLPVSPVSSVETTSVSPRIPLPTSPDFPVSPVETIFVSPVTSLPTSPVFPVSPVSPIETKFTKHDEFHTNDIKKINDVDPYQKLDYVCKILFEVIDNAHASGRRHFRNDDIREIAKKMRGHVNSFKLLCPTWNDDIQKNKFMSILENQEHLYIHFLRAIVRYCIVKDDFSVVSFKKQMSFLCADVFEINNIIKAGRLLNEYLSKLIEALELTGHDLHRNSVIQTELDNFANEPDLKVNVVYSCKPMLFYDHAEYGDLFTYFQVNHRSLNLLRDWRDKIKLAWEITQGVKYLHNQKILHLDLRSANILLEQDGVRKTLIPKISNFLWSRNLCDNKTFVYPKIKSKEKVWKRWYDPDRLLNKESLVASSDIYSLGLLFWEIAWCKAGNLPYKTISIKNLYNYLQKNQEKMPELPIEYQRWKDIVGKMCRFKSGERNDIGSVEMIMRNLYKGRSGSMSSVSTDATYY</sequence>
<organism evidence="3 4">
    <name type="scientific">Rhizophagus clarus</name>
    <dbReference type="NCBI Taxonomy" id="94130"/>
    <lineage>
        <taxon>Eukaryota</taxon>
        <taxon>Fungi</taxon>
        <taxon>Fungi incertae sedis</taxon>
        <taxon>Mucoromycota</taxon>
        <taxon>Glomeromycotina</taxon>
        <taxon>Glomeromycetes</taxon>
        <taxon>Glomerales</taxon>
        <taxon>Glomeraceae</taxon>
        <taxon>Rhizophagus</taxon>
    </lineage>
</organism>
<dbReference type="GO" id="GO:0004674">
    <property type="term" value="F:protein serine/threonine kinase activity"/>
    <property type="evidence" value="ECO:0007669"/>
    <property type="project" value="TreeGrafter"/>
</dbReference>
<dbReference type="InterPro" id="IPR008266">
    <property type="entry name" value="Tyr_kinase_AS"/>
</dbReference>
<protein>
    <recommendedName>
        <fullName evidence="2">Protein kinase domain-containing protein</fullName>
    </recommendedName>
</protein>
<dbReference type="SMART" id="SM00220">
    <property type="entry name" value="S_TKc"/>
    <property type="match status" value="1"/>
</dbReference>
<evidence type="ECO:0000259" key="2">
    <source>
        <dbReference type="PROSITE" id="PS50011"/>
    </source>
</evidence>
<feature type="domain" description="Protein kinase" evidence="2">
    <location>
        <begin position="17"/>
        <end position="268"/>
    </location>
</feature>
<dbReference type="PROSITE" id="PS50011">
    <property type="entry name" value="PROTEIN_KINASE_DOM"/>
    <property type="match status" value="2"/>
</dbReference>
<feature type="compositionally biased region" description="Low complexity" evidence="1">
    <location>
        <begin position="583"/>
        <end position="595"/>
    </location>
</feature>
<evidence type="ECO:0000313" key="4">
    <source>
        <dbReference type="Proteomes" id="UP000247702"/>
    </source>
</evidence>
<keyword evidence="4" id="KW-1185">Reference proteome</keyword>
<accession>A0A2Z6RK89</accession>
<dbReference type="PROSITE" id="PS00109">
    <property type="entry name" value="PROTEIN_KINASE_TYR"/>
    <property type="match status" value="1"/>
</dbReference>
<evidence type="ECO:0000256" key="1">
    <source>
        <dbReference type="SAM" id="MobiDB-lite"/>
    </source>
</evidence>
<dbReference type="Gene3D" id="3.30.200.20">
    <property type="entry name" value="Phosphorylase Kinase, domain 1"/>
    <property type="match status" value="1"/>
</dbReference>
<dbReference type="STRING" id="94130.A0A2Z6RK89"/>